<proteinExistence type="predicted"/>
<protein>
    <submittedName>
        <fullName evidence="1">Uncharacterized protein</fullName>
    </submittedName>
</protein>
<reference evidence="1 2" key="1">
    <citation type="submission" date="2024-02" db="EMBL/GenBank/DDBJ databases">
        <title>Discinaceae phylogenomics.</title>
        <authorList>
            <person name="Dirks A.C."/>
            <person name="James T.Y."/>
        </authorList>
    </citation>
    <scope>NUCLEOTIDE SEQUENCE [LARGE SCALE GENOMIC DNA]</scope>
    <source>
        <strain evidence="1 2">ACD0624</strain>
    </source>
</reference>
<name>A0ABR3GT89_9PEZI</name>
<organism evidence="1 2">
    <name type="scientific">Discina gigas</name>
    <dbReference type="NCBI Taxonomy" id="1032678"/>
    <lineage>
        <taxon>Eukaryota</taxon>
        <taxon>Fungi</taxon>
        <taxon>Dikarya</taxon>
        <taxon>Ascomycota</taxon>
        <taxon>Pezizomycotina</taxon>
        <taxon>Pezizomycetes</taxon>
        <taxon>Pezizales</taxon>
        <taxon>Discinaceae</taxon>
        <taxon>Discina</taxon>
    </lineage>
</organism>
<sequence length="245" mass="27349">MSSLSKVWSIDGSCYATHIPYIAHLASAAPAPADFDSWFVSSIIMNRYCAYYISRVLETIPASETRLRNEGLGVMYNNVREIDVTSKAMAQQRGIPVPNCADIAADWKDEKADYNTLHAVLSAHAIQPVNQYIANSNDSIHAEGRYHWASLVAPLSVSTDLFADLVPTESEPVTSEMLAQKEQIDNSIAGAARVMREELMKVRSRKEETGWKEEEARQLTTEYVKCMRDFFASWSQFVEGGLAKS</sequence>
<gene>
    <name evidence="1" type="ORF">Q9L58_001920</name>
</gene>
<dbReference type="EMBL" id="JBBBZM010000015">
    <property type="protein sequence ID" value="KAL0639038.1"/>
    <property type="molecule type" value="Genomic_DNA"/>
</dbReference>
<evidence type="ECO:0000313" key="1">
    <source>
        <dbReference type="EMBL" id="KAL0639038.1"/>
    </source>
</evidence>
<evidence type="ECO:0000313" key="2">
    <source>
        <dbReference type="Proteomes" id="UP001447188"/>
    </source>
</evidence>
<dbReference type="Proteomes" id="UP001447188">
    <property type="component" value="Unassembled WGS sequence"/>
</dbReference>
<accession>A0ABR3GT89</accession>
<keyword evidence="2" id="KW-1185">Reference proteome</keyword>
<comment type="caution">
    <text evidence="1">The sequence shown here is derived from an EMBL/GenBank/DDBJ whole genome shotgun (WGS) entry which is preliminary data.</text>
</comment>